<evidence type="ECO:0008006" key="4">
    <source>
        <dbReference type="Google" id="ProtNLM"/>
    </source>
</evidence>
<comment type="caution">
    <text evidence="2">The sequence shown here is derived from an EMBL/GenBank/DDBJ whole genome shotgun (WGS) entry which is preliminary data.</text>
</comment>
<feature type="signal peptide" evidence="1">
    <location>
        <begin position="1"/>
        <end position="19"/>
    </location>
</feature>
<accession>A0ABX2AYH2</accession>
<keyword evidence="3" id="KW-1185">Reference proteome</keyword>
<dbReference type="EMBL" id="JABKKJ010000001">
    <property type="protein sequence ID" value="NPE24021.1"/>
    <property type="molecule type" value="Genomic_DNA"/>
</dbReference>
<proteinExistence type="predicted"/>
<keyword evidence="1" id="KW-0732">Signal</keyword>
<protein>
    <recommendedName>
        <fullName evidence="4">Lipocalin-like domain-containing protein</fullName>
    </recommendedName>
</protein>
<name>A0ABX2AYH2_9BACT</name>
<evidence type="ECO:0000313" key="3">
    <source>
        <dbReference type="Proteomes" id="UP000820977"/>
    </source>
</evidence>
<evidence type="ECO:0000256" key="1">
    <source>
        <dbReference type="SAM" id="SignalP"/>
    </source>
</evidence>
<evidence type="ECO:0000313" key="2">
    <source>
        <dbReference type="EMBL" id="NPE24021.1"/>
    </source>
</evidence>
<dbReference type="RefSeq" id="WP_172343550.1">
    <property type="nucleotide sequence ID" value="NZ_CATJFF010000096.1"/>
</dbReference>
<gene>
    <name evidence="2" type="ORF">HPS54_00570</name>
</gene>
<sequence>MKKLLLFVCAAITAISGNAQSTLIGKSFTVEQLKKNVVNKVVSTTNTNETANLNNSIAKAPELNKLSGNYVEASFNEIYNCSEANITANGENVQFSISSGSATFTGAYDATSGIITVNQQNAGTYTDARGTFTFEFVGLLENAQTGQINVVNGATFTASDAGEISCNQKGYGIAISDFEPAVGSSYTKKDLVGKWWTLSWETRFMPVNGTNECTANLYSEGYKDHKFNVSIEDYEYAVNVYGFCGLGCVALDIDDELNVSISAGQPIYVNPNVTTEEDIATYGQYFYVVGCNIVGTSLIPDYNKVVPGKLSGNTITLSEYLLFRSRNDAEDMGYSLGAVADGLTITLNDGNFLAAGTTGIEEIGVTREEKIKNTKTYNLMGQQVNRATAKGLLIRDGKKYIKKN</sequence>
<organism evidence="2 3">
    <name type="scientific">Xylanibacter caecicola</name>
    <dbReference type="NCBI Taxonomy" id="2736294"/>
    <lineage>
        <taxon>Bacteria</taxon>
        <taxon>Pseudomonadati</taxon>
        <taxon>Bacteroidota</taxon>
        <taxon>Bacteroidia</taxon>
        <taxon>Bacteroidales</taxon>
        <taxon>Prevotellaceae</taxon>
        <taxon>Xylanibacter</taxon>
    </lineage>
</organism>
<reference evidence="2 3" key="1">
    <citation type="submission" date="2020-05" db="EMBL/GenBank/DDBJ databases">
        <title>Distinct polysaccharide utilization as determinants for interspecies competition between intestinal Prevotella spp.</title>
        <authorList>
            <person name="Galvez E.J.C."/>
            <person name="Iljazovic A."/>
            <person name="Strowig T."/>
        </authorList>
    </citation>
    <scope>NUCLEOTIDE SEQUENCE [LARGE SCALE GENOMIC DNA]</scope>
    <source>
        <strain evidence="2 3">PCHR</strain>
    </source>
</reference>
<dbReference type="Proteomes" id="UP000820977">
    <property type="component" value="Unassembled WGS sequence"/>
</dbReference>
<feature type="chain" id="PRO_5047426081" description="Lipocalin-like domain-containing protein" evidence="1">
    <location>
        <begin position="20"/>
        <end position="404"/>
    </location>
</feature>